<accession>A0A9P0AWI2</accession>
<feature type="disulfide bond" evidence="13">
    <location>
        <begin position="325"/>
        <end position="384"/>
    </location>
</feature>
<dbReference type="InterPro" id="IPR005428">
    <property type="entry name" value="CD36/SCARB1/SNMP1"/>
</dbReference>
<evidence type="ECO:0000256" key="11">
    <source>
        <dbReference type="ARBA" id="ARBA00040821"/>
    </source>
</evidence>
<evidence type="ECO:0000256" key="4">
    <source>
        <dbReference type="ARBA" id="ARBA00022475"/>
    </source>
</evidence>
<dbReference type="PANTHER" id="PTHR11923:SF110">
    <property type="entry name" value="SCAVENGER RECEPTOR CLASS B MEMBER 1"/>
    <property type="match status" value="1"/>
</dbReference>
<proteinExistence type="inferred from homology"/>
<evidence type="ECO:0000256" key="14">
    <source>
        <dbReference type="SAM" id="Phobius"/>
    </source>
</evidence>
<evidence type="ECO:0000256" key="6">
    <source>
        <dbReference type="ARBA" id="ARBA00022989"/>
    </source>
</evidence>
<evidence type="ECO:0000256" key="8">
    <source>
        <dbReference type="ARBA" id="ARBA00023157"/>
    </source>
</evidence>
<feature type="disulfide bond" evidence="13">
    <location>
        <begin position="367"/>
        <end position="373"/>
    </location>
</feature>
<dbReference type="GO" id="GO:0005737">
    <property type="term" value="C:cytoplasm"/>
    <property type="evidence" value="ECO:0007669"/>
    <property type="project" value="TreeGrafter"/>
</dbReference>
<keyword evidence="9" id="KW-0675">Receptor</keyword>
<dbReference type="GO" id="GO:0005044">
    <property type="term" value="F:scavenger receptor activity"/>
    <property type="evidence" value="ECO:0007669"/>
    <property type="project" value="TreeGrafter"/>
</dbReference>
<evidence type="ECO:0000256" key="10">
    <source>
        <dbReference type="ARBA" id="ARBA00023180"/>
    </source>
</evidence>
<comment type="similarity">
    <text evidence="3">Belongs to the CD36 family.</text>
</comment>
<dbReference type="InterPro" id="IPR002159">
    <property type="entry name" value="CD36_fam"/>
</dbReference>
<dbReference type="Pfam" id="PF01130">
    <property type="entry name" value="CD36"/>
    <property type="match status" value="1"/>
</dbReference>
<reference evidence="15" key="1">
    <citation type="submission" date="2021-12" db="EMBL/GenBank/DDBJ databases">
        <authorList>
            <person name="King R."/>
        </authorList>
    </citation>
    <scope>NUCLEOTIDE SEQUENCE</scope>
</reference>
<dbReference type="PANTHER" id="PTHR11923">
    <property type="entry name" value="SCAVENGER RECEPTOR CLASS B TYPE-1 SR-B1"/>
    <property type="match status" value="1"/>
</dbReference>
<keyword evidence="16" id="KW-1185">Reference proteome</keyword>
<evidence type="ECO:0000256" key="13">
    <source>
        <dbReference type="PIRSR" id="PIRSR605428-52"/>
    </source>
</evidence>
<evidence type="ECO:0000256" key="12">
    <source>
        <dbReference type="ARBA" id="ARBA00042244"/>
    </source>
</evidence>
<dbReference type="PRINTS" id="PR01609">
    <property type="entry name" value="CD36FAMILY"/>
</dbReference>
<evidence type="ECO:0000256" key="2">
    <source>
        <dbReference type="ARBA" id="ARBA00004651"/>
    </source>
</evidence>
<protein>
    <recommendedName>
        <fullName evidence="11">Scavenger receptor class B member 1</fullName>
    </recommendedName>
    <alternativeName>
        <fullName evidence="12">SR-BI</fullName>
    </alternativeName>
</protein>
<evidence type="ECO:0000313" key="16">
    <source>
        <dbReference type="Proteomes" id="UP001154078"/>
    </source>
</evidence>
<keyword evidence="6 14" id="KW-1133">Transmembrane helix</keyword>
<evidence type="ECO:0000313" key="15">
    <source>
        <dbReference type="EMBL" id="CAH0548953.1"/>
    </source>
</evidence>
<evidence type="ECO:0000256" key="9">
    <source>
        <dbReference type="ARBA" id="ARBA00023170"/>
    </source>
</evidence>
<comment type="subcellular location">
    <subcellularLocation>
        <location evidence="2">Cell membrane</location>
        <topology evidence="2">Multi-pass membrane protein</topology>
    </subcellularLocation>
    <subcellularLocation>
        <location evidence="1">Membrane</location>
        <location evidence="1">Caveola</location>
        <topology evidence="1">Multi-pass membrane protein</topology>
    </subcellularLocation>
</comment>
<dbReference type="EMBL" id="OV121141">
    <property type="protein sequence ID" value="CAH0548953.1"/>
    <property type="molecule type" value="Genomic_DNA"/>
</dbReference>
<keyword evidence="7 14" id="KW-0472">Membrane</keyword>
<evidence type="ECO:0000256" key="3">
    <source>
        <dbReference type="ARBA" id="ARBA00010532"/>
    </source>
</evidence>
<feature type="transmembrane region" description="Helical" evidence="14">
    <location>
        <begin position="55"/>
        <end position="79"/>
    </location>
</feature>
<keyword evidence="8 13" id="KW-1015">Disulfide bond</keyword>
<name>A0A9P0AWI2_BRAAE</name>
<dbReference type="PRINTS" id="PR01610">
    <property type="entry name" value="CD36ANTIGEN"/>
</dbReference>
<dbReference type="OrthoDB" id="18585at2759"/>
<feature type="transmembrane region" description="Helical" evidence="14">
    <location>
        <begin position="495"/>
        <end position="516"/>
    </location>
</feature>
<keyword evidence="4" id="KW-1003">Cell membrane</keyword>
<dbReference type="GO" id="GO:0005901">
    <property type="term" value="C:caveola"/>
    <property type="evidence" value="ECO:0007669"/>
    <property type="project" value="UniProtKB-SubCell"/>
</dbReference>
<evidence type="ECO:0000256" key="5">
    <source>
        <dbReference type="ARBA" id="ARBA00022692"/>
    </source>
</evidence>
<keyword evidence="5 14" id="KW-0812">Transmembrane</keyword>
<keyword evidence="10" id="KW-0325">Glycoprotein</keyword>
<dbReference type="Proteomes" id="UP001154078">
    <property type="component" value="Chromosome 10"/>
</dbReference>
<organism evidence="15 16">
    <name type="scientific">Brassicogethes aeneus</name>
    <name type="common">Rape pollen beetle</name>
    <name type="synonym">Meligethes aeneus</name>
    <dbReference type="NCBI Taxonomy" id="1431903"/>
    <lineage>
        <taxon>Eukaryota</taxon>
        <taxon>Metazoa</taxon>
        <taxon>Ecdysozoa</taxon>
        <taxon>Arthropoda</taxon>
        <taxon>Hexapoda</taxon>
        <taxon>Insecta</taxon>
        <taxon>Pterygota</taxon>
        <taxon>Neoptera</taxon>
        <taxon>Endopterygota</taxon>
        <taxon>Coleoptera</taxon>
        <taxon>Polyphaga</taxon>
        <taxon>Cucujiformia</taxon>
        <taxon>Nitidulidae</taxon>
        <taxon>Meligethinae</taxon>
        <taxon>Brassicogethes</taxon>
    </lineage>
</organism>
<feature type="disulfide bond" evidence="13">
    <location>
        <begin position="296"/>
        <end position="365"/>
    </location>
</feature>
<sequence length="547" mass="60716">MPSKVYVSTNKVLCKKCEKPINLKNTLCFGLVKNEVHSCGYEKKKTGCLSLTTEGIVVALSIAIILSGVIVVVFFTSWVNLVIDHELVLKDGGQAFGWWSKPPVVPMIKVYVYNVTNADEFLNNGSKPILDELGPYVYVEKWEKKNIKFNDNGTVTFQQEKIYMFDESLSVGSEDDVVVVPNIPMLSATSQSKHAARFLRLAMASIMDILKIKPFVEVSVGQLLWGYEDPLLKLAKDVVPKEQKLPYEEFGLMYNKNGTSQDVVTMFTGGNDITKYGLIDNFNGHSKLPHYKTDKCNSLAGSDGSIFPPHMTKNTTIHVYDKDLCRILPLVYEKDVVASNDIPAYRFTPPKNVFDSPEDNPENDCFCPQGPPCAPSGFFNVSLCQYDSPVLLSFPHFYLADDKYRTAVEGISPPEPEKHKFYIDVQPLMGTAMSAKARVQINLAVSQVVDIKQVATFPDIIFPIMWFEEGLDSLPEEMTSLMKLANTVPPIAKTALSIGLFVVGAILLAIAVWRLVRGANRLSSLHLAPGHVGKSNGKDVPMSNVRN</sequence>
<dbReference type="AlphaFoldDB" id="A0A9P0AWI2"/>
<gene>
    <name evidence="15" type="ORF">MELIAE_LOCUS2285</name>
</gene>
<evidence type="ECO:0000256" key="1">
    <source>
        <dbReference type="ARBA" id="ARBA00004189"/>
    </source>
</evidence>
<evidence type="ECO:0000256" key="7">
    <source>
        <dbReference type="ARBA" id="ARBA00023136"/>
    </source>
</evidence>